<name>Q7UHY2_RHOBA</name>
<dbReference type="STRING" id="243090.RB12877"/>
<gene>
    <name evidence="2" type="ordered locus">RB12877</name>
</gene>
<keyword evidence="3" id="KW-1185">Reference proteome</keyword>
<dbReference type="InParanoid" id="Q7UHY2"/>
<evidence type="ECO:0000313" key="2">
    <source>
        <dbReference type="EMBL" id="CAD77835.1"/>
    </source>
</evidence>
<protein>
    <submittedName>
        <fullName evidence="2">Uncharacterized protein</fullName>
    </submittedName>
</protein>
<proteinExistence type="predicted"/>
<dbReference type="InterPro" id="IPR011480">
    <property type="entry name" value="DUF1589"/>
</dbReference>
<dbReference type="EnsemblBacteria" id="CAD77835">
    <property type="protein sequence ID" value="CAD77835"/>
    <property type="gene ID" value="RB12877"/>
</dbReference>
<dbReference type="HOGENOM" id="CLU_2397615_0_0_0"/>
<evidence type="ECO:0000313" key="3">
    <source>
        <dbReference type="Proteomes" id="UP000001025"/>
    </source>
</evidence>
<sequence length="93" mass="10311">MQIAKCFCYAAEVTANTSNSPFAMSILQFAIVPRRPCYTWQPSRCFGTKRGVQSPFSQAQPPPAKTQRQVEPGLRTPLTNLAYNGPVTLFESL</sequence>
<reference evidence="2 3" key="1">
    <citation type="journal article" date="2003" name="Proc. Natl. Acad. Sci. U.S.A.">
        <title>Complete genome sequence of the marine planctomycete Pirellula sp. strain 1.</title>
        <authorList>
            <person name="Gloeckner F.O."/>
            <person name="Kube M."/>
            <person name="Bauer M."/>
            <person name="Teeling H."/>
            <person name="Lombardot T."/>
            <person name="Ludwig W."/>
            <person name="Gade D."/>
            <person name="Beck A."/>
            <person name="Borzym K."/>
            <person name="Heitmann K."/>
            <person name="Rabus R."/>
            <person name="Schlesner H."/>
            <person name="Amann R."/>
            <person name="Reinhardt R."/>
        </authorList>
    </citation>
    <scope>NUCLEOTIDE SEQUENCE [LARGE SCALE GENOMIC DNA]</scope>
    <source>
        <strain evidence="3">DSM 10527 / NCIMB 13988 / SH1</strain>
    </source>
</reference>
<accession>Q7UHY2</accession>
<dbReference type="Pfam" id="PF07628">
    <property type="entry name" value="DUF1589"/>
    <property type="match status" value="1"/>
</dbReference>
<dbReference type="AlphaFoldDB" id="Q7UHY2"/>
<feature type="region of interest" description="Disordered" evidence="1">
    <location>
        <begin position="51"/>
        <end position="70"/>
    </location>
</feature>
<organism evidence="2 3">
    <name type="scientific">Rhodopirellula baltica (strain DSM 10527 / NCIMB 13988 / SH1)</name>
    <dbReference type="NCBI Taxonomy" id="243090"/>
    <lineage>
        <taxon>Bacteria</taxon>
        <taxon>Pseudomonadati</taxon>
        <taxon>Planctomycetota</taxon>
        <taxon>Planctomycetia</taxon>
        <taxon>Pirellulales</taxon>
        <taxon>Pirellulaceae</taxon>
        <taxon>Rhodopirellula</taxon>
    </lineage>
</organism>
<evidence type="ECO:0000256" key="1">
    <source>
        <dbReference type="SAM" id="MobiDB-lite"/>
    </source>
</evidence>
<dbReference type="Proteomes" id="UP000001025">
    <property type="component" value="Chromosome"/>
</dbReference>
<dbReference type="EMBL" id="BX294155">
    <property type="protein sequence ID" value="CAD77835.1"/>
    <property type="molecule type" value="Genomic_DNA"/>
</dbReference>
<dbReference type="RefSeq" id="WP_011123947.1">
    <property type="nucleotide sequence ID" value="NC_005027.1"/>
</dbReference>
<dbReference type="KEGG" id="rba:RB12877"/>
<dbReference type="OrthoDB" id="289683at2"/>